<keyword evidence="2" id="KW-1185">Reference proteome</keyword>
<reference evidence="1" key="1">
    <citation type="submission" date="2021-02" db="EMBL/GenBank/DDBJ databases">
        <authorList>
            <person name="Nieuwenhuis M."/>
            <person name="Van De Peppel L.J.J."/>
        </authorList>
    </citation>
    <scope>NUCLEOTIDE SEQUENCE</scope>
    <source>
        <strain evidence="1">D49</strain>
    </source>
</reference>
<name>A0A9P7FR52_9AGAR</name>
<dbReference type="InterPro" id="IPR032675">
    <property type="entry name" value="LRR_dom_sf"/>
</dbReference>
<dbReference type="Proteomes" id="UP000717328">
    <property type="component" value="Unassembled WGS sequence"/>
</dbReference>
<feature type="non-terminal residue" evidence="1">
    <location>
        <position position="1"/>
    </location>
</feature>
<dbReference type="OrthoDB" id="2940962at2759"/>
<dbReference type="SUPFAM" id="SSF52047">
    <property type="entry name" value="RNI-like"/>
    <property type="match status" value="1"/>
</dbReference>
<dbReference type="EMBL" id="JABCKI010007279">
    <property type="protein sequence ID" value="KAG5633667.1"/>
    <property type="molecule type" value="Genomic_DNA"/>
</dbReference>
<evidence type="ECO:0000313" key="2">
    <source>
        <dbReference type="Proteomes" id="UP000717328"/>
    </source>
</evidence>
<dbReference type="Gene3D" id="3.80.10.10">
    <property type="entry name" value="Ribonuclease Inhibitor"/>
    <property type="match status" value="1"/>
</dbReference>
<sequence length="278" mass="30416">MPKVDAKAEAKAEAQTSLSISSQAEIKKQTTALIAFDRGLALRELEISFSTADKNSPSGRGALIVALTRRTPNLTKLTLNFSGWLHTWQNCLGDALIEALCGLKDLESFTHRATTAARTDFGQYTLMKLVSSWPKLRYLYLAGDSNGEMDDKKLGELPPATCARESVTFERCMANYEYLAPMFAGSGESLETFEAWAMDGSLTLGGSRHPTPAFIIEHLAHAPKLERISIGGNEDHTGHIRMAFAKALTEPESFPVLRSLAYPGKEGTYKTGRGRNVI</sequence>
<accession>A0A9P7FR52</accession>
<proteinExistence type="predicted"/>
<reference evidence="1" key="2">
    <citation type="submission" date="2021-10" db="EMBL/GenBank/DDBJ databases">
        <title>Phylogenomics reveals ancestral predisposition of the termite-cultivated fungus Termitomyces towards a domesticated lifestyle.</title>
        <authorList>
            <person name="Auxier B."/>
            <person name="Grum-Grzhimaylo A."/>
            <person name="Cardenas M.E."/>
            <person name="Lodge J.D."/>
            <person name="Laessoe T."/>
            <person name="Pedersen O."/>
            <person name="Smith M.E."/>
            <person name="Kuyper T.W."/>
            <person name="Franco-Molano E.A."/>
            <person name="Baroni T.J."/>
            <person name="Aanen D.K."/>
        </authorList>
    </citation>
    <scope>NUCLEOTIDE SEQUENCE</scope>
    <source>
        <strain evidence="1">D49</strain>
    </source>
</reference>
<evidence type="ECO:0000313" key="1">
    <source>
        <dbReference type="EMBL" id="KAG5633667.1"/>
    </source>
</evidence>
<gene>
    <name evidence="1" type="ORF">H0H81_006151</name>
</gene>
<comment type="caution">
    <text evidence="1">The sequence shown here is derived from an EMBL/GenBank/DDBJ whole genome shotgun (WGS) entry which is preliminary data.</text>
</comment>
<dbReference type="AlphaFoldDB" id="A0A9P7FR52"/>
<organism evidence="1 2">
    <name type="scientific">Sphagnurus paluster</name>
    <dbReference type="NCBI Taxonomy" id="117069"/>
    <lineage>
        <taxon>Eukaryota</taxon>
        <taxon>Fungi</taxon>
        <taxon>Dikarya</taxon>
        <taxon>Basidiomycota</taxon>
        <taxon>Agaricomycotina</taxon>
        <taxon>Agaricomycetes</taxon>
        <taxon>Agaricomycetidae</taxon>
        <taxon>Agaricales</taxon>
        <taxon>Tricholomatineae</taxon>
        <taxon>Lyophyllaceae</taxon>
        <taxon>Sphagnurus</taxon>
    </lineage>
</organism>
<protein>
    <submittedName>
        <fullName evidence="1">Uncharacterized protein</fullName>
    </submittedName>
</protein>